<keyword evidence="2" id="KW-1185">Reference proteome</keyword>
<name>A0ACB8S3F5_9AGAM</name>
<reference evidence="1" key="2">
    <citation type="journal article" date="2022" name="New Phytol.">
        <title>Evolutionary transition to the ectomycorrhizal habit in the genomes of a hyperdiverse lineage of mushroom-forming fungi.</title>
        <authorList>
            <person name="Looney B."/>
            <person name="Miyauchi S."/>
            <person name="Morin E."/>
            <person name="Drula E."/>
            <person name="Courty P.E."/>
            <person name="Kohler A."/>
            <person name="Kuo A."/>
            <person name="LaButti K."/>
            <person name="Pangilinan J."/>
            <person name="Lipzen A."/>
            <person name="Riley R."/>
            <person name="Andreopoulos W."/>
            <person name="He G."/>
            <person name="Johnson J."/>
            <person name="Nolan M."/>
            <person name="Tritt A."/>
            <person name="Barry K.W."/>
            <person name="Grigoriev I.V."/>
            <person name="Nagy L.G."/>
            <person name="Hibbett D."/>
            <person name="Henrissat B."/>
            <person name="Matheny P.B."/>
            <person name="Labbe J."/>
            <person name="Martin F.M."/>
        </authorList>
    </citation>
    <scope>NUCLEOTIDE SEQUENCE</scope>
    <source>
        <strain evidence="1">FP105234-sp</strain>
    </source>
</reference>
<sequence>MGYTLPTPDSAAESARTLIARKEAIELEIETHASVLRANGTNMSEPLIDREGFPRADLDIWAVRNARVRIIELRNDLKTAMDDVAKALERVYDRSAQTGEGSGAEQELPKEEVPFAKVNGVAPGSPAADAGLLRGDLVLKFGDLKYDSFSEATLQLLSELVGKSENKAIRIQVQRDSQKTYLVLTPRQGWGGRGMLGCHIVPYTPS</sequence>
<evidence type="ECO:0000313" key="2">
    <source>
        <dbReference type="Proteomes" id="UP000814033"/>
    </source>
</evidence>
<accession>A0ACB8S3F5</accession>
<evidence type="ECO:0000313" key="1">
    <source>
        <dbReference type="EMBL" id="KAI0050416.1"/>
    </source>
</evidence>
<comment type="caution">
    <text evidence="1">The sequence shown here is derived from an EMBL/GenBank/DDBJ whole genome shotgun (WGS) entry which is preliminary data.</text>
</comment>
<gene>
    <name evidence="1" type="ORF">FA95DRAFT_1555751</name>
</gene>
<organism evidence="1 2">
    <name type="scientific">Auriscalpium vulgare</name>
    <dbReference type="NCBI Taxonomy" id="40419"/>
    <lineage>
        <taxon>Eukaryota</taxon>
        <taxon>Fungi</taxon>
        <taxon>Dikarya</taxon>
        <taxon>Basidiomycota</taxon>
        <taxon>Agaricomycotina</taxon>
        <taxon>Agaricomycetes</taxon>
        <taxon>Russulales</taxon>
        <taxon>Auriscalpiaceae</taxon>
        <taxon>Auriscalpium</taxon>
    </lineage>
</organism>
<reference evidence="1" key="1">
    <citation type="submission" date="2021-02" db="EMBL/GenBank/DDBJ databases">
        <authorList>
            <consortium name="DOE Joint Genome Institute"/>
            <person name="Ahrendt S."/>
            <person name="Looney B.P."/>
            <person name="Miyauchi S."/>
            <person name="Morin E."/>
            <person name="Drula E."/>
            <person name="Courty P.E."/>
            <person name="Chicoki N."/>
            <person name="Fauchery L."/>
            <person name="Kohler A."/>
            <person name="Kuo A."/>
            <person name="Labutti K."/>
            <person name="Pangilinan J."/>
            <person name="Lipzen A."/>
            <person name="Riley R."/>
            <person name="Andreopoulos W."/>
            <person name="He G."/>
            <person name="Johnson J."/>
            <person name="Barry K.W."/>
            <person name="Grigoriev I.V."/>
            <person name="Nagy L."/>
            <person name="Hibbett D."/>
            <person name="Henrissat B."/>
            <person name="Matheny P.B."/>
            <person name="Labbe J."/>
            <person name="Martin F."/>
        </authorList>
    </citation>
    <scope>NUCLEOTIDE SEQUENCE</scope>
    <source>
        <strain evidence="1">FP105234-sp</strain>
    </source>
</reference>
<dbReference type="Proteomes" id="UP000814033">
    <property type="component" value="Unassembled WGS sequence"/>
</dbReference>
<protein>
    <submittedName>
        <fullName evidence="1">Uncharacterized protein</fullName>
    </submittedName>
</protein>
<dbReference type="EMBL" id="MU275862">
    <property type="protein sequence ID" value="KAI0050416.1"/>
    <property type="molecule type" value="Genomic_DNA"/>
</dbReference>
<proteinExistence type="predicted"/>